<comment type="caution">
    <text evidence="9">The sequence shown here is derived from an EMBL/GenBank/DDBJ whole genome shotgun (WGS) entry which is preliminary data.</text>
</comment>
<organism evidence="9 10">
    <name type="scientific">Eleusine coracana subsp. coracana</name>
    <dbReference type="NCBI Taxonomy" id="191504"/>
    <lineage>
        <taxon>Eukaryota</taxon>
        <taxon>Viridiplantae</taxon>
        <taxon>Streptophyta</taxon>
        <taxon>Embryophyta</taxon>
        <taxon>Tracheophyta</taxon>
        <taxon>Spermatophyta</taxon>
        <taxon>Magnoliopsida</taxon>
        <taxon>Liliopsida</taxon>
        <taxon>Poales</taxon>
        <taxon>Poaceae</taxon>
        <taxon>PACMAD clade</taxon>
        <taxon>Chloridoideae</taxon>
        <taxon>Cynodonteae</taxon>
        <taxon>Eleusininae</taxon>
        <taxon>Eleusine</taxon>
    </lineage>
</organism>
<evidence type="ECO:0000256" key="3">
    <source>
        <dbReference type="ARBA" id="ARBA00006483"/>
    </source>
</evidence>
<keyword evidence="6 7" id="KW-0472">Membrane</keyword>
<evidence type="ECO:0000313" key="10">
    <source>
        <dbReference type="Proteomes" id="UP001054889"/>
    </source>
</evidence>
<accession>A0AAV5C9P7</accession>
<dbReference type="GO" id="GO:0005794">
    <property type="term" value="C:Golgi apparatus"/>
    <property type="evidence" value="ECO:0007669"/>
    <property type="project" value="TreeGrafter"/>
</dbReference>
<reference evidence="9" key="2">
    <citation type="submission" date="2021-12" db="EMBL/GenBank/DDBJ databases">
        <title>Resequencing data analysis of finger millet.</title>
        <authorList>
            <person name="Hatakeyama M."/>
            <person name="Aluri S."/>
            <person name="Balachadran M.T."/>
            <person name="Sivarajan S.R."/>
            <person name="Poveda L."/>
            <person name="Shimizu-Inatsugi R."/>
            <person name="Schlapbach R."/>
            <person name="Sreeman S.M."/>
            <person name="Shimizu K.K."/>
        </authorList>
    </citation>
    <scope>NUCLEOTIDE SEQUENCE</scope>
</reference>
<dbReference type="InterPro" id="IPR004895">
    <property type="entry name" value="Prenylated_rab_accept_PRA1"/>
</dbReference>
<dbReference type="Proteomes" id="UP001054889">
    <property type="component" value="Unassembled WGS sequence"/>
</dbReference>
<dbReference type="GO" id="GO:0016020">
    <property type="term" value="C:membrane"/>
    <property type="evidence" value="ECO:0007669"/>
    <property type="project" value="UniProtKB-SubCell"/>
</dbReference>
<comment type="subcellular location">
    <subcellularLocation>
        <location evidence="2 7">Membrane</location>
        <topology evidence="2 7">Multi-pass membrane protein</topology>
    </subcellularLocation>
</comment>
<name>A0AAV5C9P7_ELECO</name>
<dbReference type="GO" id="GO:0005783">
    <property type="term" value="C:endoplasmic reticulum"/>
    <property type="evidence" value="ECO:0007669"/>
    <property type="project" value="UniProtKB-ARBA"/>
</dbReference>
<dbReference type="PANTHER" id="PTHR19317">
    <property type="entry name" value="PRENYLATED RAB ACCEPTOR 1-RELATED"/>
    <property type="match status" value="1"/>
</dbReference>
<feature type="transmembrane region" description="Helical" evidence="7">
    <location>
        <begin position="75"/>
        <end position="94"/>
    </location>
</feature>
<dbReference type="AlphaFoldDB" id="A0AAV5C9P7"/>
<keyword evidence="10" id="KW-1185">Reference proteome</keyword>
<dbReference type="PANTHER" id="PTHR19317:SF10">
    <property type="entry name" value="PRA1 FAMILY PROTEIN"/>
    <property type="match status" value="1"/>
</dbReference>
<evidence type="ECO:0000256" key="5">
    <source>
        <dbReference type="ARBA" id="ARBA00022989"/>
    </source>
</evidence>
<evidence type="ECO:0000256" key="7">
    <source>
        <dbReference type="RuleBase" id="RU363107"/>
    </source>
</evidence>
<protein>
    <recommendedName>
        <fullName evidence="7">PRA1 family protein</fullName>
    </recommendedName>
</protein>
<sequence>MSKYGTIPRSSSAPPSTDPSSRLLPFIQAEERGGGASSRLAMHRPWRELTDPRALSLPPRGLADLLRRGWSNLQYFAANYAALVLLAVFLSLIWRPVAQLAFLACMVPWLALFFLRDEPIVLCGRAVPEGLVLAVLSALTLVVLLLAGPVVNVLKSLLVGVGVVLLHSVLHREAVRWYTIMSPSSST</sequence>
<evidence type="ECO:0000256" key="8">
    <source>
        <dbReference type="SAM" id="MobiDB-lite"/>
    </source>
</evidence>
<feature type="transmembrane region" description="Helical" evidence="7">
    <location>
        <begin position="100"/>
        <end position="115"/>
    </location>
</feature>
<dbReference type="EMBL" id="BQKI01000005">
    <property type="protein sequence ID" value="GJM94846.1"/>
    <property type="molecule type" value="Genomic_DNA"/>
</dbReference>
<comment type="similarity">
    <text evidence="3 7">Belongs to the PRA1 family.</text>
</comment>
<comment type="function">
    <text evidence="1 7">May be involved in both secretory and endocytic intracellular trafficking in the endosomal/prevacuolar compartments.</text>
</comment>
<evidence type="ECO:0000256" key="4">
    <source>
        <dbReference type="ARBA" id="ARBA00022692"/>
    </source>
</evidence>
<proteinExistence type="inferred from homology"/>
<keyword evidence="4 7" id="KW-0812">Transmembrane</keyword>
<reference evidence="9" key="1">
    <citation type="journal article" date="2018" name="DNA Res.">
        <title>Multiple hybrid de novo genome assembly of finger millet, an orphan allotetraploid crop.</title>
        <authorList>
            <person name="Hatakeyama M."/>
            <person name="Aluri S."/>
            <person name="Balachadran M.T."/>
            <person name="Sivarajan S.R."/>
            <person name="Patrignani A."/>
            <person name="Gruter S."/>
            <person name="Poveda L."/>
            <person name="Shimizu-Inatsugi R."/>
            <person name="Baeten J."/>
            <person name="Francoijs K.J."/>
            <person name="Nataraja K.N."/>
            <person name="Reddy Y.A.N."/>
            <person name="Phadnis S."/>
            <person name="Ravikumar R.L."/>
            <person name="Schlapbach R."/>
            <person name="Sreeman S.M."/>
            <person name="Shimizu K.K."/>
        </authorList>
    </citation>
    <scope>NUCLEOTIDE SEQUENCE</scope>
</reference>
<keyword evidence="5 7" id="KW-1133">Transmembrane helix</keyword>
<evidence type="ECO:0000256" key="1">
    <source>
        <dbReference type="ARBA" id="ARBA00002501"/>
    </source>
</evidence>
<evidence type="ECO:0000313" key="9">
    <source>
        <dbReference type="EMBL" id="GJM94846.1"/>
    </source>
</evidence>
<feature type="transmembrane region" description="Helical" evidence="7">
    <location>
        <begin position="127"/>
        <end position="147"/>
    </location>
</feature>
<evidence type="ECO:0000256" key="2">
    <source>
        <dbReference type="ARBA" id="ARBA00004141"/>
    </source>
</evidence>
<dbReference type="GO" id="GO:0016192">
    <property type="term" value="P:vesicle-mediated transport"/>
    <property type="evidence" value="ECO:0007669"/>
    <property type="project" value="TreeGrafter"/>
</dbReference>
<feature type="region of interest" description="Disordered" evidence="8">
    <location>
        <begin position="1"/>
        <end position="21"/>
    </location>
</feature>
<gene>
    <name evidence="9" type="primary">ga11528</name>
    <name evidence="9" type="ORF">PR202_ga11528</name>
</gene>
<feature type="transmembrane region" description="Helical" evidence="7">
    <location>
        <begin position="153"/>
        <end position="170"/>
    </location>
</feature>
<keyword evidence="7" id="KW-0813">Transport</keyword>
<dbReference type="Pfam" id="PF03208">
    <property type="entry name" value="PRA1"/>
    <property type="match status" value="1"/>
</dbReference>
<evidence type="ECO:0000256" key="6">
    <source>
        <dbReference type="ARBA" id="ARBA00023136"/>
    </source>
</evidence>
<feature type="compositionally biased region" description="Low complexity" evidence="8">
    <location>
        <begin position="8"/>
        <end position="21"/>
    </location>
</feature>